<dbReference type="EMBL" id="MN740219">
    <property type="protein sequence ID" value="QHT94348.1"/>
    <property type="molecule type" value="Genomic_DNA"/>
</dbReference>
<sequence>MEWAQDHELGSGPTCSNCMFYGTELNAHNEPVLMGYCQNCSRHVYNYSRKEYTNLNTVIIEPKKEDVDDDDKMDVDDDEMDVEDEGDSYGHPYFSAGYDSY</sequence>
<name>A0A6C0IMB9_9ZZZZ</name>
<organism evidence="2">
    <name type="scientific">viral metagenome</name>
    <dbReference type="NCBI Taxonomy" id="1070528"/>
    <lineage>
        <taxon>unclassified sequences</taxon>
        <taxon>metagenomes</taxon>
        <taxon>organismal metagenomes</taxon>
    </lineage>
</organism>
<reference evidence="2" key="1">
    <citation type="journal article" date="2020" name="Nature">
        <title>Giant virus diversity and host interactions through global metagenomics.</title>
        <authorList>
            <person name="Schulz F."/>
            <person name="Roux S."/>
            <person name="Paez-Espino D."/>
            <person name="Jungbluth S."/>
            <person name="Walsh D.A."/>
            <person name="Denef V.J."/>
            <person name="McMahon K.D."/>
            <person name="Konstantinidis K.T."/>
            <person name="Eloe-Fadrosh E.A."/>
            <person name="Kyrpides N.C."/>
            <person name="Woyke T."/>
        </authorList>
    </citation>
    <scope>NUCLEOTIDE SEQUENCE</scope>
    <source>
        <strain evidence="2">GVMAG-M-3300024258-28</strain>
    </source>
</reference>
<feature type="compositionally biased region" description="Acidic residues" evidence="1">
    <location>
        <begin position="67"/>
        <end position="87"/>
    </location>
</feature>
<dbReference type="AlphaFoldDB" id="A0A6C0IMB9"/>
<evidence type="ECO:0000313" key="2">
    <source>
        <dbReference type="EMBL" id="QHT94348.1"/>
    </source>
</evidence>
<protein>
    <submittedName>
        <fullName evidence="2">Uncharacterized protein</fullName>
    </submittedName>
</protein>
<accession>A0A6C0IMB9</accession>
<evidence type="ECO:0000256" key="1">
    <source>
        <dbReference type="SAM" id="MobiDB-lite"/>
    </source>
</evidence>
<proteinExistence type="predicted"/>
<feature type="region of interest" description="Disordered" evidence="1">
    <location>
        <begin position="63"/>
        <end position="101"/>
    </location>
</feature>